<feature type="transmembrane region" description="Helical" evidence="1">
    <location>
        <begin position="162"/>
        <end position="185"/>
    </location>
</feature>
<organism evidence="2 3">
    <name type="scientific">Apiospora saccharicola</name>
    <dbReference type="NCBI Taxonomy" id="335842"/>
    <lineage>
        <taxon>Eukaryota</taxon>
        <taxon>Fungi</taxon>
        <taxon>Dikarya</taxon>
        <taxon>Ascomycota</taxon>
        <taxon>Pezizomycotina</taxon>
        <taxon>Sordariomycetes</taxon>
        <taxon>Xylariomycetidae</taxon>
        <taxon>Amphisphaeriales</taxon>
        <taxon>Apiosporaceae</taxon>
        <taxon>Apiospora</taxon>
    </lineage>
</organism>
<feature type="transmembrane region" description="Helical" evidence="1">
    <location>
        <begin position="258"/>
        <end position="279"/>
    </location>
</feature>
<comment type="caution">
    <text evidence="2">The sequence shown here is derived from an EMBL/GenBank/DDBJ whole genome shotgun (WGS) entry which is preliminary data.</text>
</comment>
<evidence type="ECO:0000313" key="2">
    <source>
        <dbReference type="EMBL" id="KAK8083682.1"/>
    </source>
</evidence>
<sequence>MIPLPHPFIALDRRTVPYLDPVQPVSVRLSDPHRVDLSDQAVGRAADACVAASAATASGRTLRKATIHGLWLWVRKHGIQILHIHRDGFDCAEGLIPLIHGSDPDLPAGTHACDRQVGPDRIAEPGTLLVGIVVALGRGVVPVQDGSRPHPDPQHLSAHLEAVVALLLGLILRVMVIVGVVMGGWRRGRRGQPPGLDQLGRISSTGIHCVDDVVCRFEGAKDDERPVEPLAAENVRGRLDHNADLTHWLRSVSPAACAVRYTVVGVHLVVVVVAISGRWNNKLLIVRYRSWISVDWRGASR</sequence>
<keyword evidence="1" id="KW-1133">Transmembrane helix</keyword>
<gene>
    <name evidence="2" type="ORF">PG996_002463</name>
</gene>
<keyword evidence="1" id="KW-0472">Membrane</keyword>
<dbReference type="Proteomes" id="UP001446871">
    <property type="component" value="Unassembled WGS sequence"/>
</dbReference>
<evidence type="ECO:0000313" key="3">
    <source>
        <dbReference type="Proteomes" id="UP001446871"/>
    </source>
</evidence>
<accession>A0ABR1WJL7</accession>
<protein>
    <submittedName>
        <fullName evidence="2">Uncharacterized protein</fullName>
    </submittedName>
</protein>
<evidence type="ECO:0000256" key="1">
    <source>
        <dbReference type="SAM" id="Phobius"/>
    </source>
</evidence>
<keyword evidence="1" id="KW-0812">Transmembrane</keyword>
<proteinExistence type="predicted"/>
<reference evidence="2 3" key="1">
    <citation type="submission" date="2023-01" db="EMBL/GenBank/DDBJ databases">
        <title>Analysis of 21 Apiospora genomes using comparative genomics revels a genus with tremendous synthesis potential of carbohydrate active enzymes and secondary metabolites.</title>
        <authorList>
            <person name="Sorensen T."/>
        </authorList>
    </citation>
    <scope>NUCLEOTIDE SEQUENCE [LARGE SCALE GENOMIC DNA]</scope>
    <source>
        <strain evidence="2 3">CBS 83171</strain>
    </source>
</reference>
<keyword evidence="3" id="KW-1185">Reference proteome</keyword>
<name>A0ABR1WJL7_9PEZI</name>
<dbReference type="EMBL" id="JAQQWM010000001">
    <property type="protein sequence ID" value="KAK8083682.1"/>
    <property type="molecule type" value="Genomic_DNA"/>
</dbReference>